<protein>
    <recommendedName>
        <fullName evidence="8">CASP-like protein</fullName>
    </recommendedName>
</protein>
<dbReference type="InterPro" id="IPR044173">
    <property type="entry name" value="CASPL"/>
</dbReference>
<evidence type="ECO:0000256" key="8">
    <source>
        <dbReference type="RuleBase" id="RU361233"/>
    </source>
</evidence>
<dbReference type="InterPro" id="IPR006702">
    <property type="entry name" value="CASP_dom"/>
</dbReference>
<organism evidence="10 11">
    <name type="scientific">Tagetes erecta</name>
    <name type="common">African marigold</name>
    <dbReference type="NCBI Taxonomy" id="13708"/>
    <lineage>
        <taxon>Eukaryota</taxon>
        <taxon>Viridiplantae</taxon>
        <taxon>Streptophyta</taxon>
        <taxon>Embryophyta</taxon>
        <taxon>Tracheophyta</taxon>
        <taxon>Spermatophyta</taxon>
        <taxon>Magnoliopsida</taxon>
        <taxon>eudicotyledons</taxon>
        <taxon>Gunneridae</taxon>
        <taxon>Pentapetalae</taxon>
        <taxon>asterids</taxon>
        <taxon>campanulids</taxon>
        <taxon>Asterales</taxon>
        <taxon>Asteraceae</taxon>
        <taxon>Asteroideae</taxon>
        <taxon>Heliantheae alliance</taxon>
        <taxon>Tageteae</taxon>
        <taxon>Tagetes</taxon>
    </lineage>
</organism>
<feature type="transmembrane region" description="Helical" evidence="8">
    <location>
        <begin position="124"/>
        <end position="154"/>
    </location>
</feature>
<dbReference type="InterPro" id="IPR006459">
    <property type="entry name" value="CASP/CASPL"/>
</dbReference>
<reference evidence="10" key="1">
    <citation type="journal article" date="2023" name="bioRxiv">
        <title>Improved chromosome-level genome assembly for marigold (Tagetes erecta).</title>
        <authorList>
            <person name="Jiang F."/>
            <person name="Yuan L."/>
            <person name="Wang S."/>
            <person name="Wang H."/>
            <person name="Xu D."/>
            <person name="Wang A."/>
            <person name="Fan W."/>
        </authorList>
    </citation>
    <scope>NUCLEOTIDE SEQUENCE</scope>
    <source>
        <strain evidence="10">WSJ</strain>
        <tissue evidence="10">Leaf</tissue>
    </source>
</reference>
<gene>
    <name evidence="10" type="ORF">QVD17_32155</name>
</gene>
<evidence type="ECO:0000256" key="6">
    <source>
        <dbReference type="ARBA" id="ARBA00022989"/>
    </source>
</evidence>
<dbReference type="AlphaFoldDB" id="A0AAD8K4Q4"/>
<dbReference type="NCBIfam" id="TIGR01569">
    <property type="entry name" value="A_tha_TIGR01569"/>
    <property type="match status" value="1"/>
</dbReference>
<evidence type="ECO:0000256" key="5">
    <source>
        <dbReference type="ARBA" id="ARBA00022692"/>
    </source>
</evidence>
<keyword evidence="7 8" id="KW-0472">Membrane</keyword>
<evidence type="ECO:0000256" key="7">
    <source>
        <dbReference type="ARBA" id="ARBA00023136"/>
    </source>
</evidence>
<keyword evidence="5 8" id="KW-0812">Transmembrane</keyword>
<evidence type="ECO:0000259" key="9">
    <source>
        <dbReference type="Pfam" id="PF04535"/>
    </source>
</evidence>
<proteinExistence type="inferred from homology"/>
<evidence type="ECO:0000313" key="10">
    <source>
        <dbReference type="EMBL" id="KAK1416364.1"/>
    </source>
</evidence>
<name>A0AAD8K4Q4_TARER</name>
<accession>A0AAD8K4Q4</accession>
<evidence type="ECO:0000256" key="2">
    <source>
        <dbReference type="ARBA" id="ARBA00007651"/>
    </source>
</evidence>
<feature type="domain" description="Casparian strip membrane protein" evidence="9">
    <location>
        <begin position="40"/>
        <end position="188"/>
    </location>
</feature>
<comment type="similarity">
    <text evidence="2 8">Belongs to the Casparian strip membrane proteins (CASP) family.</text>
</comment>
<comment type="subunit">
    <text evidence="3 8">Homodimer and heterodimers.</text>
</comment>
<dbReference type="PANTHER" id="PTHR36488">
    <property type="entry name" value="CASP-LIKE PROTEIN 1U1"/>
    <property type="match status" value="1"/>
</dbReference>
<feature type="transmembrane region" description="Helical" evidence="8">
    <location>
        <begin position="43"/>
        <end position="61"/>
    </location>
</feature>
<evidence type="ECO:0000256" key="4">
    <source>
        <dbReference type="ARBA" id="ARBA00022475"/>
    </source>
</evidence>
<feature type="transmembrane region" description="Helical" evidence="8">
    <location>
        <begin position="174"/>
        <end position="201"/>
    </location>
</feature>
<dbReference type="Proteomes" id="UP001229421">
    <property type="component" value="Unassembled WGS sequence"/>
</dbReference>
<dbReference type="EMBL" id="JAUHHV010000008">
    <property type="protein sequence ID" value="KAK1416364.1"/>
    <property type="molecule type" value="Genomic_DNA"/>
</dbReference>
<keyword evidence="6 8" id="KW-1133">Transmembrane helix</keyword>
<evidence type="ECO:0000313" key="11">
    <source>
        <dbReference type="Proteomes" id="UP001229421"/>
    </source>
</evidence>
<sequence length="208" mass="21898">MASINPSHSTLSVESPAPASVPARDYKFSAGMGAAKNHVMIDVVLRVMLFATSLVAVIVMVTSKQTKMIPIAPGLALPMAANFNQSPAFIYYVVALSVACLYSIITGLLSVLTLVKPSGRSTKMLFHFVILDVLLLGIMASAIGAAGAVGYIGFKGNDHTQWNKICNVFSTFCGHIAGSIAVSVLPSVALLLLVWVSVFALTKNIARS</sequence>
<evidence type="ECO:0000256" key="1">
    <source>
        <dbReference type="ARBA" id="ARBA00004651"/>
    </source>
</evidence>
<keyword evidence="4 8" id="KW-1003">Cell membrane</keyword>
<dbReference type="PANTHER" id="PTHR36488:SF8">
    <property type="entry name" value="CASP-LIKE PROTEIN 1U1"/>
    <property type="match status" value="1"/>
</dbReference>
<evidence type="ECO:0000256" key="3">
    <source>
        <dbReference type="ARBA" id="ARBA00011489"/>
    </source>
</evidence>
<comment type="subcellular location">
    <subcellularLocation>
        <location evidence="1 8">Cell membrane</location>
        <topology evidence="1 8">Multi-pass membrane protein</topology>
    </subcellularLocation>
</comment>
<dbReference type="Pfam" id="PF04535">
    <property type="entry name" value="CASP_dom"/>
    <property type="match status" value="1"/>
</dbReference>
<comment type="caution">
    <text evidence="10">The sequence shown here is derived from an EMBL/GenBank/DDBJ whole genome shotgun (WGS) entry which is preliminary data.</text>
</comment>
<feature type="transmembrane region" description="Helical" evidence="8">
    <location>
        <begin position="89"/>
        <end position="112"/>
    </location>
</feature>
<dbReference type="GO" id="GO:0005886">
    <property type="term" value="C:plasma membrane"/>
    <property type="evidence" value="ECO:0007669"/>
    <property type="project" value="UniProtKB-SubCell"/>
</dbReference>
<keyword evidence="11" id="KW-1185">Reference proteome</keyword>